<evidence type="ECO:0000313" key="2">
    <source>
        <dbReference type="Proteomes" id="UP000326354"/>
    </source>
</evidence>
<dbReference type="EMBL" id="AP019860">
    <property type="protein sequence ID" value="BBM84544.1"/>
    <property type="molecule type" value="Genomic_DNA"/>
</dbReference>
<dbReference type="Proteomes" id="UP000326354">
    <property type="component" value="Chromosome"/>
</dbReference>
<dbReference type="AlphaFoldDB" id="A0A5S9F4J3"/>
<name>A0A5S9F4J3_UABAM</name>
<evidence type="ECO:0000313" key="1">
    <source>
        <dbReference type="EMBL" id="BBM84544.1"/>
    </source>
</evidence>
<protein>
    <submittedName>
        <fullName evidence="1">Uncharacterized protein</fullName>
    </submittedName>
</protein>
<dbReference type="KEGG" id="uam:UABAM_02905"/>
<sequence length="78" mass="9243">MSLDMRMCNLKHFPKGDIMKIESLKQIKVRMKFRMSREKFTTSKSTCRFITVEKKSDYDIITLSRIHKISELEGSNII</sequence>
<gene>
    <name evidence="1" type="ORF">UABAM_02905</name>
</gene>
<proteinExistence type="predicted"/>
<organism evidence="1 2">
    <name type="scientific">Uabimicrobium amorphum</name>
    <dbReference type="NCBI Taxonomy" id="2596890"/>
    <lineage>
        <taxon>Bacteria</taxon>
        <taxon>Pseudomonadati</taxon>
        <taxon>Planctomycetota</taxon>
        <taxon>Candidatus Uabimicrobiia</taxon>
        <taxon>Candidatus Uabimicrobiales</taxon>
        <taxon>Candidatus Uabimicrobiaceae</taxon>
        <taxon>Candidatus Uabimicrobium</taxon>
    </lineage>
</organism>
<keyword evidence="2" id="KW-1185">Reference proteome</keyword>
<accession>A0A5S9F4J3</accession>
<reference evidence="1 2" key="1">
    <citation type="submission" date="2019-08" db="EMBL/GenBank/DDBJ databases">
        <title>Complete genome sequence of Candidatus Uab amorphum.</title>
        <authorList>
            <person name="Shiratori T."/>
            <person name="Suzuki S."/>
            <person name="Kakizawa Y."/>
            <person name="Ishida K."/>
        </authorList>
    </citation>
    <scope>NUCLEOTIDE SEQUENCE [LARGE SCALE GENOMIC DNA]</scope>
    <source>
        <strain evidence="1 2">SRT547</strain>
    </source>
</reference>